<name>A0A4S2D814_9MICO</name>
<organism evidence="2 3">
    <name type="scientific">Microbacterium laevaniformans</name>
    <dbReference type="NCBI Taxonomy" id="36807"/>
    <lineage>
        <taxon>Bacteria</taxon>
        <taxon>Bacillati</taxon>
        <taxon>Actinomycetota</taxon>
        <taxon>Actinomycetes</taxon>
        <taxon>Micrococcales</taxon>
        <taxon>Microbacteriaceae</taxon>
        <taxon>Microbacterium</taxon>
    </lineage>
</organism>
<protein>
    <recommendedName>
        <fullName evidence="4">PBP domain-containing protein</fullName>
    </recommendedName>
</protein>
<dbReference type="OrthoDB" id="3636760at2"/>
<dbReference type="EMBL" id="SRYO01000005">
    <property type="protein sequence ID" value="TGY36773.1"/>
    <property type="molecule type" value="Genomic_DNA"/>
</dbReference>
<feature type="signal peptide" evidence="1">
    <location>
        <begin position="1"/>
        <end position="29"/>
    </location>
</feature>
<dbReference type="AlphaFoldDB" id="A0A4S2D814"/>
<reference evidence="2 3" key="1">
    <citation type="submission" date="2019-04" db="EMBL/GenBank/DDBJ databases">
        <title>Microbes associate with the intestines of laboratory mice.</title>
        <authorList>
            <person name="Navarre W."/>
            <person name="Wong E."/>
            <person name="Huang K."/>
            <person name="Tropini C."/>
            <person name="Ng K."/>
            <person name="Yu B."/>
        </authorList>
    </citation>
    <scope>NUCLEOTIDE SEQUENCE [LARGE SCALE GENOMIC DNA]</scope>
    <source>
        <strain evidence="2 3">NM46_B2-13</strain>
    </source>
</reference>
<sequence>MKFKKTASFGAVVALALAGVAFVAAPANAEPTTPTGGYTLAGSDTIQDVVNALVNGTSVTGSFVQVKASGVPNASFDAFPNTGSGSFIQTKSGSQFKYFLRPSGSGDGINSMIASFNLKNNGYQWSKTGSQSLQGYVDIARSSGGPKTLDSNQSSPAASDIAFVPFARDAVSYAYVEDASWSQSQKDAVAALSGADLKNLYDGTQPVAGVTLRPLLPQSSSGTRKFFLGNGGGTGLGYSNNNKPAGVATGDDAKQENVATELSAVGVGAVIPFSAAGWIAQSNGAVPFNSIAAANTALGSAGSVKLGNPLSSSTTVYTGTSSLTPTAAYYASTTWGRNTYLVTALSALANDAKVAALLDPTKTGATSLAGYGTLPSTPGAVKTKFGFLAPSTTNIVYALSSDTY</sequence>
<dbReference type="SUPFAM" id="SSF111326">
    <property type="entry name" value="Urocanase"/>
    <property type="match status" value="1"/>
</dbReference>
<evidence type="ECO:0000313" key="3">
    <source>
        <dbReference type="Proteomes" id="UP000309893"/>
    </source>
</evidence>
<evidence type="ECO:0000256" key="1">
    <source>
        <dbReference type="SAM" id="SignalP"/>
    </source>
</evidence>
<dbReference type="RefSeq" id="WP_036316992.1">
    <property type="nucleotide sequence ID" value="NZ_SRYO01000005.1"/>
</dbReference>
<evidence type="ECO:0000313" key="2">
    <source>
        <dbReference type="EMBL" id="TGY36773.1"/>
    </source>
</evidence>
<comment type="caution">
    <text evidence="2">The sequence shown here is derived from an EMBL/GenBank/DDBJ whole genome shotgun (WGS) entry which is preliminary data.</text>
</comment>
<gene>
    <name evidence="2" type="ORF">E5344_09160</name>
</gene>
<accession>A0A4S2D814</accession>
<dbReference type="InterPro" id="IPR036190">
    <property type="entry name" value="Urocanase_sf"/>
</dbReference>
<evidence type="ECO:0008006" key="4">
    <source>
        <dbReference type="Google" id="ProtNLM"/>
    </source>
</evidence>
<feature type="chain" id="PRO_5020354980" description="PBP domain-containing protein" evidence="1">
    <location>
        <begin position="30"/>
        <end position="404"/>
    </location>
</feature>
<keyword evidence="1" id="KW-0732">Signal</keyword>
<proteinExistence type="predicted"/>
<dbReference type="Proteomes" id="UP000309893">
    <property type="component" value="Unassembled WGS sequence"/>
</dbReference>